<dbReference type="GO" id="GO:0046872">
    <property type="term" value="F:metal ion binding"/>
    <property type="evidence" value="ECO:0007669"/>
    <property type="project" value="UniProtKB-KW"/>
</dbReference>
<feature type="compositionally biased region" description="Polar residues" evidence="12">
    <location>
        <begin position="367"/>
        <end position="376"/>
    </location>
</feature>
<feature type="domain" description="Homeobox" evidence="14">
    <location>
        <begin position="249"/>
        <end position="309"/>
    </location>
</feature>
<dbReference type="SUPFAM" id="SSF57716">
    <property type="entry name" value="Glucocorticoid receptor-like (DNA-binding domain)"/>
    <property type="match status" value="2"/>
</dbReference>
<evidence type="ECO:0000256" key="6">
    <source>
        <dbReference type="ARBA" id="ARBA00023125"/>
    </source>
</evidence>
<evidence type="ECO:0000256" key="4">
    <source>
        <dbReference type="ARBA" id="ARBA00022833"/>
    </source>
</evidence>
<dbReference type="InterPro" id="IPR001356">
    <property type="entry name" value="HD"/>
</dbReference>
<comment type="subcellular location">
    <subcellularLocation>
        <location evidence="1 9 11">Nucleus</location>
    </subcellularLocation>
</comment>
<dbReference type="PROSITE" id="PS50023">
    <property type="entry name" value="LIM_DOMAIN_2"/>
    <property type="match status" value="2"/>
</dbReference>
<evidence type="ECO:0000256" key="11">
    <source>
        <dbReference type="RuleBase" id="RU000682"/>
    </source>
</evidence>
<dbReference type="GO" id="GO:0005634">
    <property type="term" value="C:nucleus"/>
    <property type="evidence" value="ECO:0007669"/>
    <property type="project" value="UniProtKB-SubCell"/>
</dbReference>
<name>A0A7I8VYC9_9ANNE</name>
<dbReference type="PANTHER" id="PTHR24208">
    <property type="entry name" value="LIM/HOMEOBOX PROTEIN LHX"/>
    <property type="match status" value="1"/>
</dbReference>
<dbReference type="SMART" id="SM00132">
    <property type="entry name" value="LIM"/>
    <property type="match status" value="2"/>
</dbReference>
<keyword evidence="16" id="KW-1185">Reference proteome</keyword>
<evidence type="ECO:0000256" key="10">
    <source>
        <dbReference type="PROSITE-ProRule" id="PRU00125"/>
    </source>
</evidence>
<dbReference type="Gene3D" id="1.10.10.60">
    <property type="entry name" value="Homeodomain-like"/>
    <property type="match status" value="1"/>
</dbReference>
<keyword evidence="6 9" id="KW-0238">DNA-binding</keyword>
<keyword evidence="8 9" id="KW-0539">Nucleus</keyword>
<dbReference type="SMART" id="SM00389">
    <property type="entry name" value="HOX"/>
    <property type="match status" value="1"/>
</dbReference>
<feature type="compositionally biased region" description="Low complexity" evidence="12">
    <location>
        <begin position="341"/>
        <end position="356"/>
    </location>
</feature>
<dbReference type="FunFam" id="1.10.10.60:FF:000027">
    <property type="entry name" value="LIM/homeobox protein Lhx9"/>
    <property type="match status" value="1"/>
</dbReference>
<dbReference type="PROSITE" id="PS50071">
    <property type="entry name" value="HOMEOBOX_2"/>
    <property type="match status" value="1"/>
</dbReference>
<dbReference type="Gene3D" id="2.10.110.10">
    <property type="entry name" value="Cysteine Rich Protein"/>
    <property type="match status" value="2"/>
</dbReference>
<dbReference type="PROSITE" id="PS00478">
    <property type="entry name" value="LIM_DOMAIN_1"/>
    <property type="match status" value="1"/>
</dbReference>
<feature type="region of interest" description="Disordered" evidence="12">
    <location>
        <begin position="331"/>
        <end position="376"/>
    </location>
</feature>
<dbReference type="GO" id="GO:0000977">
    <property type="term" value="F:RNA polymerase II transcription regulatory region sequence-specific DNA binding"/>
    <property type="evidence" value="ECO:0007669"/>
    <property type="project" value="TreeGrafter"/>
</dbReference>
<dbReference type="InterPro" id="IPR001781">
    <property type="entry name" value="Znf_LIM"/>
</dbReference>
<dbReference type="InterPro" id="IPR017970">
    <property type="entry name" value="Homeobox_CS"/>
</dbReference>
<evidence type="ECO:0000313" key="16">
    <source>
        <dbReference type="Proteomes" id="UP000549394"/>
    </source>
</evidence>
<keyword evidence="7 9" id="KW-0371">Homeobox</keyword>
<sequence>MLDKTYLTMPDPEFADLQTASTNCSNNSTINDETVINSNDSSASSSSTTSVTPGSLATCAACGNKISERYKLFVADRFWHESCLRCCVCNTLLEDSLFVKNTQFYCKEDYWERFGPRCSRCSSVIRRGEMVMRTPQTQHIFHTDCFFCITCNARFQPGEEFAMRDNLVFCKLHYELPFTPDYCSTNTTPAPQIPPPHFYNGVGVNKGRPRKKKNAQQNLEHDRCLMGIALSHDENDTISADGYGGQQAPRQKRVRTSFKHHQLRTMKSYFALNQNPDAKDLKQLSEKTGLTKRVLQVWFQNARAKYRRNILKQEQDKGDNRITADELKQETLSEMHNGSVTSPAMSDTSSATSMTDIHNGHQENEHPSSLSDLFSNSLTNMATAM</sequence>
<dbReference type="Proteomes" id="UP000549394">
    <property type="component" value="Unassembled WGS sequence"/>
</dbReference>
<keyword evidence="2 10" id="KW-0479">Metal-binding</keyword>
<gene>
    <name evidence="15" type="ORF">DGYR_LOCUS9328</name>
</gene>
<keyword evidence="3" id="KW-0677">Repeat</keyword>
<feature type="domain" description="LIM zinc-binding" evidence="13">
    <location>
        <begin position="117"/>
        <end position="180"/>
    </location>
</feature>
<keyword evidence="4 10" id="KW-0862">Zinc</keyword>
<proteinExistence type="predicted"/>
<dbReference type="GO" id="GO:0000981">
    <property type="term" value="F:DNA-binding transcription factor activity, RNA polymerase II-specific"/>
    <property type="evidence" value="ECO:0007669"/>
    <property type="project" value="InterPro"/>
</dbReference>
<dbReference type="SUPFAM" id="SSF46689">
    <property type="entry name" value="Homeodomain-like"/>
    <property type="match status" value="1"/>
</dbReference>
<evidence type="ECO:0000256" key="12">
    <source>
        <dbReference type="SAM" id="MobiDB-lite"/>
    </source>
</evidence>
<feature type="DNA-binding region" description="Homeobox" evidence="9">
    <location>
        <begin position="251"/>
        <end position="310"/>
    </location>
</feature>
<dbReference type="InterPro" id="IPR009057">
    <property type="entry name" value="Homeodomain-like_sf"/>
</dbReference>
<organism evidence="15 16">
    <name type="scientific">Dimorphilus gyrociliatus</name>
    <dbReference type="NCBI Taxonomy" id="2664684"/>
    <lineage>
        <taxon>Eukaryota</taxon>
        <taxon>Metazoa</taxon>
        <taxon>Spiralia</taxon>
        <taxon>Lophotrochozoa</taxon>
        <taxon>Annelida</taxon>
        <taxon>Polychaeta</taxon>
        <taxon>Polychaeta incertae sedis</taxon>
        <taxon>Dinophilidae</taxon>
        <taxon>Dimorphilus</taxon>
    </lineage>
</organism>
<evidence type="ECO:0000256" key="1">
    <source>
        <dbReference type="ARBA" id="ARBA00004123"/>
    </source>
</evidence>
<evidence type="ECO:0000256" key="7">
    <source>
        <dbReference type="ARBA" id="ARBA00023155"/>
    </source>
</evidence>
<feature type="domain" description="LIM zinc-binding" evidence="13">
    <location>
        <begin position="57"/>
        <end position="116"/>
    </location>
</feature>
<dbReference type="AlphaFoldDB" id="A0A7I8VYC9"/>
<evidence type="ECO:0000256" key="8">
    <source>
        <dbReference type="ARBA" id="ARBA00023242"/>
    </source>
</evidence>
<keyword evidence="5 10" id="KW-0440">LIM domain</keyword>
<dbReference type="Pfam" id="PF00046">
    <property type="entry name" value="Homeodomain"/>
    <property type="match status" value="1"/>
</dbReference>
<comment type="caution">
    <text evidence="15">The sequence shown here is derived from an EMBL/GenBank/DDBJ whole genome shotgun (WGS) entry which is preliminary data.</text>
</comment>
<dbReference type="PROSITE" id="PS00027">
    <property type="entry name" value="HOMEOBOX_1"/>
    <property type="match status" value="1"/>
</dbReference>
<evidence type="ECO:0000256" key="5">
    <source>
        <dbReference type="ARBA" id="ARBA00023038"/>
    </source>
</evidence>
<reference evidence="15 16" key="1">
    <citation type="submission" date="2020-08" db="EMBL/GenBank/DDBJ databases">
        <authorList>
            <person name="Hejnol A."/>
        </authorList>
    </citation>
    <scope>NUCLEOTIDE SEQUENCE [LARGE SCALE GENOMIC DNA]</scope>
</reference>
<dbReference type="Pfam" id="PF00412">
    <property type="entry name" value="LIM"/>
    <property type="match status" value="2"/>
</dbReference>
<evidence type="ECO:0000259" key="14">
    <source>
        <dbReference type="PROSITE" id="PS50071"/>
    </source>
</evidence>
<dbReference type="EMBL" id="CAJFCJ010000014">
    <property type="protein sequence ID" value="CAD5121365.1"/>
    <property type="molecule type" value="Genomic_DNA"/>
</dbReference>
<evidence type="ECO:0000256" key="3">
    <source>
        <dbReference type="ARBA" id="ARBA00022737"/>
    </source>
</evidence>
<evidence type="ECO:0000256" key="9">
    <source>
        <dbReference type="PROSITE-ProRule" id="PRU00108"/>
    </source>
</evidence>
<evidence type="ECO:0000256" key="2">
    <source>
        <dbReference type="ARBA" id="ARBA00022723"/>
    </source>
</evidence>
<dbReference type="PANTHER" id="PTHR24208:SF168">
    <property type="entry name" value="PROTEIN APTEROUS"/>
    <property type="match status" value="1"/>
</dbReference>
<dbReference type="InterPro" id="IPR050453">
    <property type="entry name" value="LIM_Homeobox_TF"/>
</dbReference>
<dbReference type="GO" id="GO:0030182">
    <property type="term" value="P:neuron differentiation"/>
    <property type="evidence" value="ECO:0007669"/>
    <property type="project" value="TreeGrafter"/>
</dbReference>
<protein>
    <submittedName>
        <fullName evidence="15">DgyrCDS9888</fullName>
    </submittedName>
</protein>
<dbReference type="CDD" id="cd00086">
    <property type="entry name" value="homeodomain"/>
    <property type="match status" value="1"/>
</dbReference>
<accession>A0A7I8VYC9</accession>
<evidence type="ECO:0000259" key="13">
    <source>
        <dbReference type="PROSITE" id="PS50023"/>
    </source>
</evidence>
<evidence type="ECO:0000313" key="15">
    <source>
        <dbReference type="EMBL" id="CAD5121365.1"/>
    </source>
</evidence>
<dbReference type="OrthoDB" id="9990008at2759"/>